<keyword evidence="3 6" id="KW-0812">Transmembrane</keyword>
<feature type="transmembrane region" description="Helical" evidence="6">
    <location>
        <begin position="282"/>
        <end position="306"/>
    </location>
</feature>
<dbReference type="InterPro" id="IPR001851">
    <property type="entry name" value="ABC_transp_permease"/>
</dbReference>
<feature type="transmembrane region" description="Helical" evidence="6">
    <location>
        <begin position="246"/>
        <end position="270"/>
    </location>
</feature>
<organism evidence="7 8">
    <name type="scientific">Prosthecodimorpha hirschii</name>
    <dbReference type="NCBI Taxonomy" id="665126"/>
    <lineage>
        <taxon>Bacteria</taxon>
        <taxon>Pseudomonadati</taxon>
        <taxon>Pseudomonadota</taxon>
        <taxon>Alphaproteobacteria</taxon>
        <taxon>Hyphomicrobiales</taxon>
        <taxon>Ancalomicrobiaceae</taxon>
        <taxon>Prosthecodimorpha</taxon>
    </lineage>
</organism>
<dbReference type="GO" id="GO:0015658">
    <property type="term" value="F:branched-chain amino acid transmembrane transporter activity"/>
    <property type="evidence" value="ECO:0007669"/>
    <property type="project" value="InterPro"/>
</dbReference>
<keyword evidence="4 6" id="KW-1133">Transmembrane helix</keyword>
<evidence type="ECO:0000256" key="2">
    <source>
        <dbReference type="ARBA" id="ARBA00022475"/>
    </source>
</evidence>
<feature type="transmembrane region" description="Helical" evidence="6">
    <location>
        <begin position="158"/>
        <end position="178"/>
    </location>
</feature>
<accession>A0A0P6VWM3</accession>
<keyword evidence="2" id="KW-1003">Cell membrane</keyword>
<dbReference type="GO" id="GO:0005886">
    <property type="term" value="C:plasma membrane"/>
    <property type="evidence" value="ECO:0007669"/>
    <property type="project" value="UniProtKB-SubCell"/>
</dbReference>
<dbReference type="InterPro" id="IPR043428">
    <property type="entry name" value="LivM-like"/>
</dbReference>
<dbReference type="STRING" id="665126.ABB55_02905"/>
<dbReference type="PANTHER" id="PTHR30482">
    <property type="entry name" value="HIGH-AFFINITY BRANCHED-CHAIN AMINO ACID TRANSPORT SYSTEM PERMEASE"/>
    <property type="match status" value="1"/>
</dbReference>
<feature type="transmembrane region" description="Helical" evidence="6">
    <location>
        <begin position="29"/>
        <end position="48"/>
    </location>
</feature>
<keyword evidence="8" id="KW-1185">Reference proteome</keyword>
<comment type="caution">
    <text evidence="7">The sequence shown here is derived from an EMBL/GenBank/DDBJ whole genome shotgun (WGS) entry which is preliminary data.</text>
</comment>
<evidence type="ECO:0000256" key="3">
    <source>
        <dbReference type="ARBA" id="ARBA00022692"/>
    </source>
</evidence>
<feature type="transmembrane region" description="Helical" evidence="6">
    <location>
        <begin position="60"/>
        <end position="77"/>
    </location>
</feature>
<comment type="subcellular location">
    <subcellularLocation>
        <location evidence="1">Cell membrane</location>
        <topology evidence="1">Multi-pass membrane protein</topology>
    </subcellularLocation>
</comment>
<name>A0A0P6VWM3_9HYPH</name>
<gene>
    <name evidence="7" type="ORF">ABB55_02905</name>
</gene>
<feature type="transmembrane region" description="Helical" evidence="6">
    <location>
        <begin position="206"/>
        <end position="226"/>
    </location>
</feature>
<dbReference type="CDD" id="cd06581">
    <property type="entry name" value="TM_PBP1_LivM_like"/>
    <property type="match status" value="1"/>
</dbReference>
<dbReference type="RefSeq" id="WP_054357464.1">
    <property type="nucleotide sequence ID" value="NZ_LJYW01000001.1"/>
</dbReference>
<reference evidence="7 8" key="2">
    <citation type="submission" date="2015-10" db="EMBL/GenBank/DDBJ databases">
        <title>Draft Genome Sequence of Prosthecomicrobium hirschii ATCC 27832.</title>
        <authorList>
            <person name="Daniel J."/>
            <person name="Givan S.A."/>
            <person name="Brun Y.V."/>
            <person name="Brown P.J."/>
        </authorList>
    </citation>
    <scope>NUCLEOTIDE SEQUENCE [LARGE SCALE GENOMIC DNA]</scope>
    <source>
        <strain evidence="7 8">16</strain>
    </source>
</reference>
<feature type="transmembrane region" description="Helical" evidence="6">
    <location>
        <begin position="7"/>
        <end position="23"/>
    </location>
</feature>
<dbReference type="EMBL" id="LJYW01000001">
    <property type="protein sequence ID" value="KPL51301.1"/>
    <property type="molecule type" value="Genomic_DNA"/>
</dbReference>
<dbReference type="PANTHER" id="PTHR30482:SF10">
    <property type="entry name" value="HIGH-AFFINITY BRANCHED-CHAIN AMINO ACID TRANSPORT PROTEIN BRAE"/>
    <property type="match status" value="1"/>
</dbReference>
<reference evidence="7 8" key="1">
    <citation type="submission" date="2015-09" db="EMBL/GenBank/DDBJ databases">
        <authorList>
            <person name="Jackson K.R."/>
            <person name="Lunt B.L."/>
            <person name="Fisher J.N.B."/>
            <person name="Gardner A.V."/>
            <person name="Bailey M.E."/>
            <person name="Deus L.M."/>
            <person name="Earl A.S."/>
            <person name="Gibby P.D."/>
            <person name="Hartmann K.A."/>
            <person name="Liu J.E."/>
            <person name="Manci A.M."/>
            <person name="Nielsen D.A."/>
            <person name="Solomon M.B."/>
            <person name="Breakwell D.P."/>
            <person name="Burnett S.H."/>
            <person name="Grose J.H."/>
        </authorList>
    </citation>
    <scope>NUCLEOTIDE SEQUENCE [LARGE SCALE GENOMIC DNA]</scope>
    <source>
        <strain evidence="7 8">16</strain>
    </source>
</reference>
<evidence type="ECO:0000256" key="5">
    <source>
        <dbReference type="ARBA" id="ARBA00023136"/>
    </source>
</evidence>
<evidence type="ECO:0000256" key="6">
    <source>
        <dbReference type="SAM" id="Phobius"/>
    </source>
</evidence>
<sequence length="331" mass="34415">MTGSARLPILIAVIVLALLPLGATSNTLLNFMTFALIVALAAQGWNLLGGYGGQFSFGHAAFFGTGAYAMGLLQVRFGLNPWAAMPVAMLLGAAVGWAIGFLAFRARLRGAYFALVTLAFAEVFRILANAWAFTGAAAGLLVPLKLQAANMQFEDKRLFYWLVLAFVAGALVLTAELARSRFGARLVALRENEDAARALGVDTLRVKLAAITLSAGVTAAAGGLYAQKSLYLDAAIAYGPWISVDALLAPIVGGLGTVFGPLIGALALLGLGELSKMALGNLFGGAVPGIDLIVFGILLILAVAFAPRGLLGLFDRLIRRPRPAEGGEATP</sequence>
<feature type="transmembrane region" description="Helical" evidence="6">
    <location>
        <begin position="111"/>
        <end position="138"/>
    </location>
</feature>
<dbReference type="AlphaFoldDB" id="A0A0P6VWM3"/>
<protein>
    <submittedName>
        <fullName evidence="7">ABC transporter permease</fullName>
    </submittedName>
</protein>
<keyword evidence="5 6" id="KW-0472">Membrane</keyword>
<dbReference type="Proteomes" id="UP000048984">
    <property type="component" value="Unassembled WGS sequence"/>
</dbReference>
<evidence type="ECO:0000313" key="8">
    <source>
        <dbReference type="Proteomes" id="UP000048984"/>
    </source>
</evidence>
<evidence type="ECO:0000313" key="7">
    <source>
        <dbReference type="EMBL" id="KPL51301.1"/>
    </source>
</evidence>
<proteinExistence type="predicted"/>
<evidence type="ECO:0000256" key="1">
    <source>
        <dbReference type="ARBA" id="ARBA00004651"/>
    </source>
</evidence>
<feature type="transmembrane region" description="Helical" evidence="6">
    <location>
        <begin position="83"/>
        <end position="104"/>
    </location>
</feature>
<dbReference type="Pfam" id="PF02653">
    <property type="entry name" value="BPD_transp_2"/>
    <property type="match status" value="1"/>
</dbReference>
<evidence type="ECO:0000256" key="4">
    <source>
        <dbReference type="ARBA" id="ARBA00022989"/>
    </source>
</evidence>